<name>A0A1M5TZ57_9FIRM</name>
<gene>
    <name evidence="3" type="ORF">SAMN02745245_01598</name>
</gene>
<accession>A0A1M5TZ57</accession>
<keyword evidence="4" id="KW-1185">Reference proteome</keyword>
<dbReference type="InterPro" id="IPR000587">
    <property type="entry name" value="Creatinase_N"/>
</dbReference>
<dbReference type="Gene3D" id="3.90.230.10">
    <property type="entry name" value="Creatinase/methionine aminopeptidase superfamily"/>
    <property type="match status" value="1"/>
</dbReference>
<dbReference type="STRING" id="1120995.SAMN02745245_01598"/>
<dbReference type="PANTHER" id="PTHR46112:SF3">
    <property type="entry name" value="AMINOPEPTIDASE YPDF"/>
    <property type="match status" value="1"/>
</dbReference>
<dbReference type="Proteomes" id="UP000184032">
    <property type="component" value="Unassembled WGS sequence"/>
</dbReference>
<reference evidence="4" key="1">
    <citation type="submission" date="2016-11" db="EMBL/GenBank/DDBJ databases">
        <authorList>
            <person name="Varghese N."/>
            <person name="Submissions S."/>
        </authorList>
    </citation>
    <scope>NUCLEOTIDE SEQUENCE [LARGE SCALE GENOMIC DNA]</scope>
    <source>
        <strain evidence="4">DSM 21120</strain>
    </source>
</reference>
<evidence type="ECO:0000259" key="1">
    <source>
        <dbReference type="Pfam" id="PF00557"/>
    </source>
</evidence>
<dbReference type="EMBL" id="FQXI01000013">
    <property type="protein sequence ID" value="SHH55890.1"/>
    <property type="molecule type" value="Genomic_DNA"/>
</dbReference>
<dbReference type="Pfam" id="PF01321">
    <property type="entry name" value="Creatinase_N"/>
    <property type="match status" value="1"/>
</dbReference>
<dbReference type="Pfam" id="PF00557">
    <property type="entry name" value="Peptidase_M24"/>
    <property type="match status" value="1"/>
</dbReference>
<dbReference type="InterPro" id="IPR050659">
    <property type="entry name" value="Peptidase_M24B"/>
</dbReference>
<dbReference type="PANTHER" id="PTHR46112">
    <property type="entry name" value="AMINOPEPTIDASE"/>
    <property type="match status" value="1"/>
</dbReference>
<evidence type="ECO:0000313" key="3">
    <source>
        <dbReference type="EMBL" id="SHH55890.1"/>
    </source>
</evidence>
<dbReference type="CDD" id="cd01092">
    <property type="entry name" value="APP-like"/>
    <property type="match status" value="1"/>
</dbReference>
<evidence type="ECO:0000313" key="4">
    <source>
        <dbReference type="Proteomes" id="UP000184032"/>
    </source>
</evidence>
<feature type="domain" description="Creatinase N-terminal" evidence="2">
    <location>
        <begin position="4"/>
        <end position="129"/>
    </location>
</feature>
<dbReference type="SUPFAM" id="SSF55920">
    <property type="entry name" value="Creatinase/aminopeptidase"/>
    <property type="match status" value="1"/>
</dbReference>
<sequence length="357" mass="40090">MKERIKKVCSKMKEENIGQVLVSDPYSIFYLIGRKIEPGERLLILSIENSGELKLFINKLFPIDEIEGVEIIWLDDTDDQMKILSSAIKDSEIIGVDKNLRARFLIPLMNARSSIKFIEASYLVDDFRSRKDSEEIKKMEEASKLNDSAMGKMQEKLSEDLTEKEMSTYLMEVYNSLGAYEFSFDPIIGYGDNAADPHHVIDNSKKKVGESIVVDMGCILNDYCSDMTRTFFYREVSEEAKKVYETVLAANLAGIAAAKPGARFCDVDKAARDVIEKAGYGKYFTHRTGHSIGMETHEIGDVSSINKNVLQPGNIFSVEPGIYIPGVAGVRIEDLVLITEDGCEVLNSYPKDLTIIR</sequence>
<evidence type="ECO:0000259" key="2">
    <source>
        <dbReference type="Pfam" id="PF01321"/>
    </source>
</evidence>
<proteinExistence type="predicted"/>
<protein>
    <submittedName>
        <fullName evidence="3">Xaa-Pro dipeptidase</fullName>
    </submittedName>
</protein>
<dbReference type="OrthoDB" id="9806388at2"/>
<dbReference type="InterPro" id="IPR000994">
    <property type="entry name" value="Pept_M24"/>
</dbReference>
<feature type="domain" description="Peptidase M24" evidence="1">
    <location>
        <begin position="137"/>
        <end position="340"/>
    </location>
</feature>
<dbReference type="Gene3D" id="3.40.350.10">
    <property type="entry name" value="Creatinase/prolidase N-terminal domain"/>
    <property type="match status" value="1"/>
</dbReference>
<dbReference type="AlphaFoldDB" id="A0A1M5TZ57"/>
<organism evidence="3 4">
    <name type="scientific">Anaerosphaera aminiphila DSM 21120</name>
    <dbReference type="NCBI Taxonomy" id="1120995"/>
    <lineage>
        <taxon>Bacteria</taxon>
        <taxon>Bacillati</taxon>
        <taxon>Bacillota</taxon>
        <taxon>Tissierellia</taxon>
        <taxon>Tissierellales</taxon>
        <taxon>Peptoniphilaceae</taxon>
        <taxon>Anaerosphaera</taxon>
    </lineage>
</organism>
<dbReference type="InterPro" id="IPR036005">
    <property type="entry name" value="Creatinase/aminopeptidase-like"/>
</dbReference>
<dbReference type="SUPFAM" id="SSF53092">
    <property type="entry name" value="Creatinase/prolidase N-terminal domain"/>
    <property type="match status" value="1"/>
</dbReference>
<dbReference type="RefSeq" id="WP_073185201.1">
    <property type="nucleotide sequence ID" value="NZ_FQXI01000013.1"/>
</dbReference>
<dbReference type="InterPro" id="IPR029149">
    <property type="entry name" value="Creatin/AminoP/Spt16_N"/>
</dbReference>